<evidence type="ECO:0000313" key="2">
    <source>
        <dbReference type="Proteomes" id="UP000019443"/>
    </source>
</evidence>
<dbReference type="AlphaFoldDB" id="W6RN51"/>
<proteinExistence type="predicted"/>
<organism evidence="1 2">
    <name type="scientific">Rhizobium favelukesii</name>
    <dbReference type="NCBI Taxonomy" id="348824"/>
    <lineage>
        <taxon>Bacteria</taxon>
        <taxon>Pseudomonadati</taxon>
        <taxon>Pseudomonadota</taxon>
        <taxon>Alphaproteobacteria</taxon>
        <taxon>Hyphomicrobiales</taxon>
        <taxon>Rhizobiaceae</taxon>
        <taxon>Rhizobium/Agrobacterium group</taxon>
        <taxon>Rhizobium</taxon>
    </lineage>
</organism>
<keyword evidence="1" id="KW-0614">Plasmid</keyword>
<dbReference type="Proteomes" id="UP000019443">
    <property type="component" value="Plasmid pLPU83d"/>
</dbReference>
<dbReference type="KEGG" id="rhl:LPU83_pLPU83d_1137"/>
<evidence type="ECO:0000313" key="1">
    <source>
        <dbReference type="EMBL" id="CDM62507.1"/>
    </source>
</evidence>
<protein>
    <submittedName>
        <fullName evidence="1">Uncharacterized protein</fullName>
    </submittedName>
</protein>
<reference evidence="1" key="1">
    <citation type="submission" date="2013-11" db="EMBL/GenBank/DDBJ databases">
        <title>Draft genome sequence of the broad-host-range Rhizobium sp. LPU83 strain, a member of the low-genetic diversity Oregon-like Rhizobium sp. group.</title>
        <authorList>
            <person name="Wibberg D."/>
            <person name="Puehler A."/>
            <person name="Schlueter A."/>
        </authorList>
    </citation>
    <scope>NUCLEOTIDE SEQUENCE [LARGE SCALE GENOMIC DNA]</scope>
    <source>
        <strain evidence="1">LPU83</strain>
        <plasmid evidence="1">pLPU83d</plasmid>
    </source>
</reference>
<dbReference type="HOGENOM" id="CLU_1936417_0_0_5"/>
<gene>
    <name evidence="1" type="ORF">LPU83_pLPU83d_1137</name>
</gene>
<accession>W6RN51</accession>
<geneLocation type="plasmid" evidence="1 2">
    <name>pLPU83d</name>
</geneLocation>
<keyword evidence="2" id="KW-1185">Reference proteome</keyword>
<name>W6RN51_9HYPH</name>
<sequence>MLDEFLNETLFSSLTTLDQPKLAQRLQRSSTAFRLGWLTAAEFAPTINPRHDAVLRGRNGSAPQPAATVPNAATRNGHPKAIHSADSGLVARFRGSNHIKRPRRACMTRNDGMAIDVFDTGHNAFLELMF</sequence>
<dbReference type="EMBL" id="HG916855">
    <property type="protein sequence ID" value="CDM62507.1"/>
    <property type="molecule type" value="Genomic_DNA"/>
</dbReference>